<evidence type="ECO:0000256" key="5">
    <source>
        <dbReference type="ARBA" id="ARBA00048204"/>
    </source>
</evidence>
<evidence type="ECO:0000256" key="2">
    <source>
        <dbReference type="ARBA" id="ARBA00035119"/>
    </source>
</evidence>
<evidence type="ECO:0000256" key="4">
    <source>
        <dbReference type="ARBA" id="ARBA00035393"/>
    </source>
</evidence>
<dbReference type="GO" id="GO:0016787">
    <property type="term" value="F:hydrolase activity"/>
    <property type="evidence" value="ECO:0007669"/>
    <property type="project" value="UniProtKB-KW"/>
</dbReference>
<evidence type="ECO:0000256" key="3">
    <source>
        <dbReference type="ARBA" id="ARBA00035306"/>
    </source>
</evidence>
<name>A0A7S0X7K6_9CHLO</name>
<dbReference type="EMBL" id="HBFC01017441">
    <property type="protein sequence ID" value="CAD8707679.1"/>
    <property type="molecule type" value="Transcribed_RNA"/>
</dbReference>
<comment type="function">
    <text evidence="6">Catalyzes the hydrolysis of queuosine 5'-phosphate, releasing the nucleobase queuine (q). Is required for salvage of queuine from exogenous queuosine (Q) that is imported and then converted to queuosine 5'-phosphate intracellularly.</text>
</comment>
<dbReference type="AlphaFoldDB" id="A0A7S0X7K6"/>
<accession>A0A7S0X7K6</accession>
<dbReference type="PANTHER" id="PTHR21314">
    <property type="entry name" value="QUEUOSINE 5'-PHOSPHATE N-GLYCOSYLASE_HYDROLASE-RELATED"/>
    <property type="match status" value="1"/>
</dbReference>
<dbReference type="Pfam" id="PF10343">
    <property type="entry name" value="Q_salvage"/>
    <property type="match status" value="1"/>
</dbReference>
<sequence>MSAAAPNSCRLVRETTARVAAAATRCTIDADAVQKVVGGMTRETVHNMLGPREFDADGSLHFCDPADPDLTTRYLLAVDAINFCFWPDHDAIRPPGLELRGGTVGSSDMKDGTLATQGLEYEHVAGGLKRAVERDRGVLDADRLALIDGPALRALLGWPRPLPLEEERARLIREVGAGLAANFGGSAVALVQAAGGHAPTLVDLVMRTFPGFRDAVIDPRDGRQVYLCKRAQIFVGDVWGCFQGAGLGNFGASIGELTMFADYRVPVVLRGMGIMRYDSALAAMVDSSTLIAAGSAEELEIRACTVQAVEQMKSSLRARLAREPELAAGVDTGGPGVTSVAIDWFLWNEGEAMRDQSPPHHRTLTVFY</sequence>
<keyword evidence="1 6" id="KW-0378">Hydrolase</keyword>
<dbReference type="GO" id="GO:0006400">
    <property type="term" value="P:tRNA modification"/>
    <property type="evidence" value="ECO:0007669"/>
    <property type="project" value="TreeGrafter"/>
</dbReference>
<gene>
    <name evidence="7" type="ORF">MANT1106_LOCUS10362</name>
</gene>
<evidence type="ECO:0000256" key="6">
    <source>
        <dbReference type="RuleBase" id="RU365002"/>
    </source>
</evidence>
<dbReference type="EC" id="3.2.2.-" evidence="6"/>
<dbReference type="InterPro" id="IPR019438">
    <property type="entry name" value="Q_salvage"/>
</dbReference>
<reference evidence="7" key="1">
    <citation type="submission" date="2021-01" db="EMBL/GenBank/DDBJ databases">
        <authorList>
            <person name="Corre E."/>
            <person name="Pelletier E."/>
            <person name="Niang G."/>
            <person name="Scheremetjew M."/>
            <person name="Finn R."/>
            <person name="Kale V."/>
            <person name="Holt S."/>
            <person name="Cochrane G."/>
            <person name="Meng A."/>
            <person name="Brown T."/>
            <person name="Cohen L."/>
        </authorList>
    </citation>
    <scope>NUCLEOTIDE SEQUENCE</scope>
    <source>
        <strain evidence="7">SL-175</strain>
    </source>
</reference>
<dbReference type="PANTHER" id="PTHR21314:SF0">
    <property type="entry name" value="QUEUOSINE 5'-PHOSPHATE N-GLYCOSYLASE_HYDROLASE"/>
    <property type="match status" value="1"/>
</dbReference>
<comment type="similarity">
    <text evidence="2 6">Belongs to the QNG1 protein family.</text>
</comment>
<comment type="catalytic activity">
    <reaction evidence="5 6">
        <text>queuosine 5'-phosphate + H2O = queuine + D-ribose 5-phosphate</text>
        <dbReference type="Rhea" id="RHEA:75387"/>
        <dbReference type="ChEBI" id="CHEBI:15377"/>
        <dbReference type="ChEBI" id="CHEBI:17433"/>
        <dbReference type="ChEBI" id="CHEBI:78346"/>
        <dbReference type="ChEBI" id="CHEBI:194371"/>
    </reaction>
    <physiologicalReaction direction="left-to-right" evidence="5 6">
        <dbReference type="Rhea" id="RHEA:75388"/>
    </physiologicalReaction>
</comment>
<proteinExistence type="inferred from homology"/>
<evidence type="ECO:0000256" key="1">
    <source>
        <dbReference type="ARBA" id="ARBA00022801"/>
    </source>
</evidence>
<evidence type="ECO:0000313" key="7">
    <source>
        <dbReference type="EMBL" id="CAD8707679.1"/>
    </source>
</evidence>
<protein>
    <recommendedName>
        <fullName evidence="3 6">Queuosine 5'-phosphate N-glycosylase/hydrolase</fullName>
        <ecNumber evidence="6">3.2.2.-</ecNumber>
    </recommendedName>
    <alternativeName>
        <fullName evidence="4 6">Queuosine-nucleotide N-glycosylase/hydrolase</fullName>
    </alternativeName>
</protein>
<organism evidence="7">
    <name type="scientific">Mantoniella antarctica</name>
    <dbReference type="NCBI Taxonomy" id="81844"/>
    <lineage>
        <taxon>Eukaryota</taxon>
        <taxon>Viridiplantae</taxon>
        <taxon>Chlorophyta</taxon>
        <taxon>Mamiellophyceae</taxon>
        <taxon>Mamiellales</taxon>
        <taxon>Mamiellaceae</taxon>
        <taxon>Mantoniella</taxon>
    </lineage>
</organism>